<dbReference type="KEGG" id="foc:127749741"/>
<feature type="compositionally biased region" description="Polar residues" evidence="1">
    <location>
        <begin position="298"/>
        <end position="313"/>
    </location>
</feature>
<dbReference type="SUPFAM" id="SSF53098">
    <property type="entry name" value="Ribonuclease H-like"/>
    <property type="match status" value="1"/>
</dbReference>
<dbReference type="GO" id="GO:0015074">
    <property type="term" value="P:DNA integration"/>
    <property type="evidence" value="ECO:0007669"/>
    <property type="project" value="InterPro"/>
</dbReference>
<accession>A0A9C6U8E5</accession>
<proteinExistence type="predicted"/>
<dbReference type="Gene3D" id="3.30.420.10">
    <property type="entry name" value="Ribonuclease H-like superfamily/Ribonuclease H"/>
    <property type="match status" value="1"/>
</dbReference>
<dbReference type="InterPro" id="IPR036397">
    <property type="entry name" value="RNaseH_sf"/>
</dbReference>
<feature type="region of interest" description="Disordered" evidence="1">
    <location>
        <begin position="179"/>
        <end position="205"/>
    </location>
</feature>
<feature type="region of interest" description="Disordered" evidence="1">
    <location>
        <begin position="230"/>
        <end position="364"/>
    </location>
</feature>
<dbReference type="AlphaFoldDB" id="A0A9C6U8E5"/>
<dbReference type="PANTHER" id="PTHR37984">
    <property type="entry name" value="PROTEIN CBG26694"/>
    <property type="match status" value="1"/>
</dbReference>
<dbReference type="RefSeq" id="XP_052125187.1">
    <property type="nucleotide sequence ID" value="XM_052269227.1"/>
</dbReference>
<dbReference type="PROSITE" id="PS50994">
    <property type="entry name" value="INTEGRASE"/>
    <property type="match status" value="1"/>
</dbReference>
<dbReference type="PANTHER" id="PTHR37984:SF5">
    <property type="entry name" value="PROTEIN NYNRIN-LIKE"/>
    <property type="match status" value="1"/>
</dbReference>
<feature type="compositionally biased region" description="Low complexity" evidence="1">
    <location>
        <begin position="271"/>
        <end position="287"/>
    </location>
</feature>
<gene>
    <name evidence="4" type="primary">LOC127749741</name>
</gene>
<dbReference type="OrthoDB" id="10058156at2759"/>
<organism evidence="3 4">
    <name type="scientific">Frankliniella occidentalis</name>
    <name type="common">Western flower thrips</name>
    <name type="synonym">Euthrips occidentalis</name>
    <dbReference type="NCBI Taxonomy" id="133901"/>
    <lineage>
        <taxon>Eukaryota</taxon>
        <taxon>Metazoa</taxon>
        <taxon>Ecdysozoa</taxon>
        <taxon>Arthropoda</taxon>
        <taxon>Hexapoda</taxon>
        <taxon>Insecta</taxon>
        <taxon>Pterygota</taxon>
        <taxon>Neoptera</taxon>
        <taxon>Paraneoptera</taxon>
        <taxon>Thysanoptera</taxon>
        <taxon>Terebrantia</taxon>
        <taxon>Thripoidea</taxon>
        <taxon>Thripidae</taxon>
        <taxon>Frankliniella</taxon>
    </lineage>
</organism>
<dbReference type="Proteomes" id="UP000504606">
    <property type="component" value="Unplaced"/>
</dbReference>
<keyword evidence="3" id="KW-1185">Reference proteome</keyword>
<feature type="domain" description="Integrase catalytic" evidence="2">
    <location>
        <begin position="42"/>
        <end position="139"/>
    </location>
</feature>
<name>A0A9C6U8E5_FRAOC</name>
<dbReference type="GeneID" id="127749741"/>
<dbReference type="GO" id="GO:0003676">
    <property type="term" value="F:nucleic acid binding"/>
    <property type="evidence" value="ECO:0007669"/>
    <property type="project" value="InterPro"/>
</dbReference>
<evidence type="ECO:0000256" key="1">
    <source>
        <dbReference type="SAM" id="MobiDB-lite"/>
    </source>
</evidence>
<evidence type="ECO:0000313" key="3">
    <source>
        <dbReference type="Proteomes" id="UP000504606"/>
    </source>
</evidence>
<evidence type="ECO:0000259" key="2">
    <source>
        <dbReference type="PROSITE" id="PS50994"/>
    </source>
</evidence>
<dbReference type="Pfam" id="PF00665">
    <property type="entry name" value="rve"/>
    <property type="match status" value="1"/>
</dbReference>
<protein>
    <submittedName>
        <fullName evidence="4">Uncharacterized protein K02A2.6-like</fullName>
    </submittedName>
</protein>
<dbReference type="InterPro" id="IPR001584">
    <property type="entry name" value="Integrase_cat-core"/>
</dbReference>
<evidence type="ECO:0000313" key="4">
    <source>
        <dbReference type="RefSeq" id="XP_052125187.1"/>
    </source>
</evidence>
<feature type="compositionally biased region" description="Basic and acidic residues" evidence="1">
    <location>
        <begin position="327"/>
        <end position="351"/>
    </location>
</feature>
<dbReference type="InterPro" id="IPR012337">
    <property type="entry name" value="RNaseH-like_sf"/>
</dbReference>
<dbReference type="InterPro" id="IPR050951">
    <property type="entry name" value="Retrovirus_Pol_polyprotein"/>
</dbReference>
<sequence>MARSLVWWPGLDKEIAALVASCVICRKTAHRPPQSATSVWPLPTKPWERLHVDYAGPVDGRNFLIMVDAYTKWPMVKVVSDLTASTLITHIRNSFADFGTPDLIVSDNGTQFTSKEFAEFLKMNGVRHLTSPPWHPASNEGDTHARVARCLKAMRTMPHATTNLSAAEALFGRRLPSTLTKLHPSSRTSEKPAPPPLPPGSIKDNEGGRTYVVLLHDGSVLRVSVDEVQRRLEHHSTAPPPPPPEEPQAGPVQKDKETPATSNQSVKDDSSSGVPTGVVVTSQPTQPMLAILPPPAPTGSNQKTSPVNKDSTPGGSNNGRGRGRGLIVREKPKGTRKETFSHVFKEQETRSGRRTKIPQQFADV</sequence>
<reference evidence="4" key="1">
    <citation type="submission" date="2025-08" db="UniProtKB">
        <authorList>
            <consortium name="RefSeq"/>
        </authorList>
    </citation>
    <scope>IDENTIFICATION</scope>
    <source>
        <tissue evidence="4">Whole organism</tissue>
    </source>
</reference>